<evidence type="ECO:0000313" key="1">
    <source>
        <dbReference type="EMBL" id="VFR81228.1"/>
    </source>
</evidence>
<dbReference type="EMBL" id="CAADIO010000004">
    <property type="protein sequence ID" value="VFR81228.1"/>
    <property type="molecule type" value="Genomic_DNA"/>
</dbReference>
<accession>A0A484U2C2</accession>
<sequence>MAQLDRIVNVQISLNTTAIKEQTFSDLLVLGAHALSVTRTLVVTQADELLDLGMSPQDPVYMAVRDVFKQIPTINRVFVGRRHVAASTATVTAATASEYSVTLGWRAAVTGEQQTATATYPAQADDTADDIASALVTAIAALGAPVTATSVGAEVAVSPTVAGTAISFRVRGNLLADIPTSDESPSVALAACKAETGDWYGVVTTSRTDAEIIDAAQWVEANTKLHLAASAQAGILDPGLSSDLASRLQQMQFFRTALWYHAAAAGEWLEAAVAANRFTYYPGGETWANTKLAGISYDNLAEGQALAAHAKNANTFEPFRNFAITQNGKVAAGEWIDVIRFRDWLAEQIKISVVSALINIRGNLGKVPYTDGGIQTIGNAMRGVLELGVQRGGIAPEELDEDDRVIPSFTITLPRASGVPFNNKANRVLRDVGFTARLAGAIHAVEIKGNLTYEL</sequence>
<reference evidence="1" key="1">
    <citation type="submission" date="2019-03" db="EMBL/GenBank/DDBJ databases">
        <authorList>
            <person name="Danneels B."/>
        </authorList>
    </citation>
    <scope>NUCLEOTIDE SEQUENCE</scope>
</reference>
<gene>
    <name evidence="1" type="ORF">RAN3_2542</name>
</gene>
<dbReference type="AlphaFoldDB" id="A0A484U2C2"/>
<proteinExistence type="predicted"/>
<protein>
    <submittedName>
        <fullName evidence="1">Bacteriophage protein</fullName>
    </submittedName>
</protein>
<organism evidence="1">
    <name type="scientific">plant metagenome</name>
    <dbReference type="NCBI Taxonomy" id="1297885"/>
    <lineage>
        <taxon>unclassified sequences</taxon>
        <taxon>metagenomes</taxon>
        <taxon>organismal metagenomes</taxon>
    </lineage>
</organism>
<name>A0A484U2C2_9ZZZZ</name>